<dbReference type="OrthoDB" id="3168860at2759"/>
<accession>A0A286UPC5</accession>
<reference evidence="1 2" key="1">
    <citation type="journal article" date="2017" name="Mol. Ecol.">
        <title>Comparative and population genomic landscape of Phellinus noxius: A hypervariable fungus causing root rot in trees.</title>
        <authorList>
            <person name="Chung C.L."/>
            <person name="Lee T.J."/>
            <person name="Akiba M."/>
            <person name="Lee H.H."/>
            <person name="Kuo T.H."/>
            <person name="Liu D."/>
            <person name="Ke H.M."/>
            <person name="Yokoi T."/>
            <person name="Roa M.B."/>
            <person name="Lu M.J."/>
            <person name="Chang Y.Y."/>
            <person name="Ann P.J."/>
            <person name="Tsai J.N."/>
            <person name="Chen C.Y."/>
            <person name="Tzean S.S."/>
            <person name="Ota Y."/>
            <person name="Hattori T."/>
            <person name="Sahashi N."/>
            <person name="Liou R.F."/>
            <person name="Kikuchi T."/>
            <person name="Tsai I.J."/>
        </authorList>
    </citation>
    <scope>NUCLEOTIDE SEQUENCE [LARGE SCALE GENOMIC DNA]</scope>
    <source>
        <strain evidence="1 2">FFPRI411160</strain>
    </source>
</reference>
<dbReference type="AlphaFoldDB" id="A0A286UPC5"/>
<name>A0A286UPC5_9AGAM</name>
<evidence type="ECO:0000313" key="1">
    <source>
        <dbReference type="EMBL" id="PAV21447.1"/>
    </source>
</evidence>
<protein>
    <submittedName>
        <fullName evidence="1">Uncharacterized protein</fullName>
    </submittedName>
</protein>
<organism evidence="1 2">
    <name type="scientific">Pyrrhoderma noxium</name>
    <dbReference type="NCBI Taxonomy" id="2282107"/>
    <lineage>
        <taxon>Eukaryota</taxon>
        <taxon>Fungi</taxon>
        <taxon>Dikarya</taxon>
        <taxon>Basidiomycota</taxon>
        <taxon>Agaricomycotina</taxon>
        <taxon>Agaricomycetes</taxon>
        <taxon>Hymenochaetales</taxon>
        <taxon>Hymenochaetaceae</taxon>
        <taxon>Pyrrhoderma</taxon>
    </lineage>
</organism>
<dbReference type="Proteomes" id="UP000217199">
    <property type="component" value="Unassembled WGS sequence"/>
</dbReference>
<dbReference type="InParanoid" id="A0A286UPC5"/>
<evidence type="ECO:0000313" key="2">
    <source>
        <dbReference type="Proteomes" id="UP000217199"/>
    </source>
</evidence>
<proteinExistence type="predicted"/>
<keyword evidence="2" id="KW-1185">Reference proteome</keyword>
<dbReference type="EMBL" id="NBII01000003">
    <property type="protein sequence ID" value="PAV21447.1"/>
    <property type="molecule type" value="Genomic_DNA"/>
</dbReference>
<gene>
    <name evidence="1" type="ORF">PNOK_0407400</name>
</gene>
<dbReference type="STRING" id="2282107.A0A286UPC5"/>
<sequence>MTSPTSSTNPYVLLQYGVDPFNYEFETEDEQTAFTVTKAVQIPNMVIHLIREERWAVQYPEIMGPRNAFFYFGPSSSPGQLAYGNGEPAPMLDYLQKKREGSNSRYFTSQNGKKVKWKSVSSQRMELWDGRNLCAVWEKVSPGFEYDAKVTFSQAGLSFVTEVLTTLTLNLAAKRLDFW</sequence>
<comment type="caution">
    <text evidence="1">The sequence shown here is derived from an EMBL/GenBank/DDBJ whole genome shotgun (WGS) entry which is preliminary data.</text>
</comment>